<evidence type="ECO:0000313" key="7">
    <source>
        <dbReference type="Proteomes" id="UP000253034"/>
    </source>
</evidence>
<dbReference type="PROSITE" id="PS50893">
    <property type="entry name" value="ABC_TRANSPORTER_2"/>
    <property type="match status" value="1"/>
</dbReference>
<evidence type="ECO:0000256" key="2">
    <source>
        <dbReference type="ARBA" id="ARBA00022448"/>
    </source>
</evidence>
<dbReference type="Gene3D" id="3.40.50.300">
    <property type="entry name" value="P-loop containing nucleotide triphosphate hydrolases"/>
    <property type="match status" value="1"/>
</dbReference>
<dbReference type="PANTHER" id="PTHR42798:SF6">
    <property type="entry name" value="CELL DIVISION ATP-BINDING PROTEIN FTSE"/>
    <property type="match status" value="1"/>
</dbReference>
<gene>
    <name evidence="6" type="ORF">DFR58_11078</name>
</gene>
<dbReference type="RefSeq" id="WP_114297743.1">
    <property type="nucleotide sequence ID" value="NZ_QPJT01000010.1"/>
</dbReference>
<dbReference type="GO" id="GO:0098796">
    <property type="term" value="C:membrane protein complex"/>
    <property type="evidence" value="ECO:0007669"/>
    <property type="project" value="UniProtKB-ARBA"/>
</dbReference>
<dbReference type="SUPFAM" id="SSF52540">
    <property type="entry name" value="P-loop containing nucleoside triphosphate hydrolases"/>
    <property type="match status" value="1"/>
</dbReference>
<dbReference type="InterPro" id="IPR017871">
    <property type="entry name" value="ABC_transporter-like_CS"/>
</dbReference>
<dbReference type="InterPro" id="IPR017911">
    <property type="entry name" value="MacB-like_ATP-bd"/>
</dbReference>
<dbReference type="PANTHER" id="PTHR42798">
    <property type="entry name" value="LIPOPROTEIN-RELEASING SYSTEM ATP-BINDING PROTEIN LOLD"/>
    <property type="match status" value="1"/>
</dbReference>
<evidence type="ECO:0000256" key="4">
    <source>
        <dbReference type="ARBA" id="ARBA00022840"/>
    </source>
</evidence>
<sequence>MEAIIELSGIRKVYRVGNEKVVALDNVDLSIEKGELCCLLGTSGSGKSTLLNLMAGLEKPTRGQIQIKDTYVEKLNEKKLAVFRQNYIGFVFQSYNLLPTLTALENVSLPLAFKGVPRSIRDKKAKAMLEAVGLGSHFKRKPSQMSGGQQQRVGIARAFVSRPEIVFADEPTGNLDSKTTKDVMGLITAMARQNSQTLIIVTHDISIAAYADKIIHILDGNIEKTEITTPTGVERG</sequence>
<dbReference type="Proteomes" id="UP000253034">
    <property type="component" value="Unassembled WGS sequence"/>
</dbReference>
<organism evidence="6 7">
    <name type="scientific">Anaerobacterium chartisolvens</name>
    <dbReference type="NCBI Taxonomy" id="1297424"/>
    <lineage>
        <taxon>Bacteria</taxon>
        <taxon>Bacillati</taxon>
        <taxon>Bacillota</taxon>
        <taxon>Clostridia</taxon>
        <taxon>Eubacteriales</taxon>
        <taxon>Oscillospiraceae</taxon>
        <taxon>Anaerobacterium</taxon>
    </lineage>
</organism>
<keyword evidence="7" id="KW-1185">Reference proteome</keyword>
<dbReference type="GO" id="GO:0005524">
    <property type="term" value="F:ATP binding"/>
    <property type="evidence" value="ECO:0007669"/>
    <property type="project" value="UniProtKB-KW"/>
</dbReference>
<dbReference type="Pfam" id="PF00005">
    <property type="entry name" value="ABC_tran"/>
    <property type="match status" value="1"/>
</dbReference>
<dbReference type="AlphaFoldDB" id="A0A369B4X8"/>
<evidence type="ECO:0000256" key="1">
    <source>
        <dbReference type="ARBA" id="ARBA00005417"/>
    </source>
</evidence>
<dbReference type="PROSITE" id="PS00211">
    <property type="entry name" value="ABC_TRANSPORTER_1"/>
    <property type="match status" value="1"/>
</dbReference>
<comment type="caution">
    <text evidence="6">The sequence shown here is derived from an EMBL/GenBank/DDBJ whole genome shotgun (WGS) entry which is preliminary data.</text>
</comment>
<keyword evidence="3" id="KW-0547">Nucleotide-binding</keyword>
<dbReference type="InterPro" id="IPR027417">
    <property type="entry name" value="P-loop_NTPase"/>
</dbReference>
<dbReference type="EMBL" id="QPJT01000010">
    <property type="protein sequence ID" value="RCX16582.1"/>
    <property type="molecule type" value="Genomic_DNA"/>
</dbReference>
<comment type="similarity">
    <text evidence="1">Belongs to the ABC transporter superfamily.</text>
</comment>
<feature type="domain" description="ABC transporter" evidence="5">
    <location>
        <begin position="5"/>
        <end position="235"/>
    </location>
</feature>
<dbReference type="GO" id="GO:0016887">
    <property type="term" value="F:ATP hydrolysis activity"/>
    <property type="evidence" value="ECO:0007669"/>
    <property type="project" value="InterPro"/>
</dbReference>
<name>A0A369B4X8_9FIRM</name>
<dbReference type="FunFam" id="3.40.50.300:FF:000032">
    <property type="entry name" value="Export ABC transporter ATP-binding protein"/>
    <property type="match status" value="1"/>
</dbReference>
<keyword evidence="4 6" id="KW-0067">ATP-binding</keyword>
<keyword evidence="2" id="KW-0813">Transport</keyword>
<dbReference type="OrthoDB" id="9802264at2"/>
<reference evidence="6 7" key="1">
    <citation type="submission" date="2018-07" db="EMBL/GenBank/DDBJ databases">
        <title>Genomic Encyclopedia of Type Strains, Phase IV (KMG-IV): sequencing the most valuable type-strain genomes for metagenomic binning, comparative biology and taxonomic classification.</title>
        <authorList>
            <person name="Goeker M."/>
        </authorList>
    </citation>
    <scope>NUCLEOTIDE SEQUENCE [LARGE SCALE GENOMIC DNA]</scope>
    <source>
        <strain evidence="6 7">DSM 27016</strain>
    </source>
</reference>
<dbReference type="InterPro" id="IPR003439">
    <property type="entry name" value="ABC_transporter-like_ATP-bd"/>
</dbReference>
<evidence type="ECO:0000256" key="3">
    <source>
        <dbReference type="ARBA" id="ARBA00022741"/>
    </source>
</evidence>
<evidence type="ECO:0000259" key="5">
    <source>
        <dbReference type="PROSITE" id="PS50893"/>
    </source>
</evidence>
<dbReference type="InterPro" id="IPR003593">
    <property type="entry name" value="AAA+_ATPase"/>
</dbReference>
<dbReference type="SMART" id="SM00382">
    <property type="entry name" value="AAA"/>
    <property type="match status" value="1"/>
</dbReference>
<dbReference type="GO" id="GO:0022857">
    <property type="term" value="F:transmembrane transporter activity"/>
    <property type="evidence" value="ECO:0007669"/>
    <property type="project" value="UniProtKB-ARBA"/>
</dbReference>
<accession>A0A369B4X8</accession>
<dbReference type="CDD" id="cd03255">
    <property type="entry name" value="ABC_MJ0796_LolCDE_FtsE"/>
    <property type="match status" value="1"/>
</dbReference>
<evidence type="ECO:0000313" key="6">
    <source>
        <dbReference type="EMBL" id="RCX16582.1"/>
    </source>
</evidence>
<proteinExistence type="inferred from homology"/>
<protein>
    <submittedName>
        <fullName evidence="6">Putative ABC transport system ATP-binding protein</fullName>
    </submittedName>
</protein>